<dbReference type="PIR" id="T24641">
    <property type="entry name" value="T24641"/>
</dbReference>
<protein>
    <submittedName>
        <fullName evidence="7">Serpentine Receptor, class E (Epsilon)</fullName>
    </submittedName>
</protein>
<dbReference type="AlphaFoldDB" id="Q22284"/>
<keyword evidence="5 6" id="KW-0472">Membrane</keyword>
<keyword evidence="3 6" id="KW-0812">Transmembrane</keyword>
<dbReference type="STRING" id="6239.T07C12.6.1"/>
<evidence type="ECO:0000313" key="9">
    <source>
        <dbReference type="WormBase" id="T07C12.6"/>
    </source>
</evidence>
<dbReference type="FunCoup" id="Q22284">
    <property type="interactions" value="1"/>
</dbReference>
<evidence type="ECO:0000256" key="5">
    <source>
        <dbReference type="ARBA" id="ARBA00023136"/>
    </source>
</evidence>
<reference evidence="7 8" key="1">
    <citation type="journal article" date="1998" name="Science">
        <title>Genome sequence of the nematode C. elegans: a platform for investigating biology.</title>
        <authorList>
            <consortium name="The C. elegans sequencing consortium"/>
            <person name="Sulson J.E."/>
            <person name="Waterston R."/>
        </authorList>
    </citation>
    <scope>NUCLEOTIDE SEQUENCE [LARGE SCALE GENOMIC DNA]</scope>
    <source>
        <strain evidence="7 8">Bristol N2</strain>
    </source>
</reference>
<dbReference type="GeneID" id="188216"/>
<dbReference type="RefSeq" id="NP_505560.1">
    <property type="nucleotide sequence ID" value="NM_073159.1"/>
</dbReference>
<keyword evidence="7" id="KW-0675">Receptor</keyword>
<feature type="transmembrane region" description="Helical" evidence="6">
    <location>
        <begin position="59"/>
        <end position="76"/>
    </location>
</feature>
<evidence type="ECO:0000256" key="6">
    <source>
        <dbReference type="SAM" id="Phobius"/>
    </source>
</evidence>
<dbReference type="GO" id="GO:0016020">
    <property type="term" value="C:membrane"/>
    <property type="evidence" value="ECO:0007669"/>
    <property type="project" value="UniProtKB-SubCell"/>
</dbReference>
<dbReference type="InParanoid" id="Q22284"/>
<feature type="transmembrane region" description="Helical" evidence="6">
    <location>
        <begin position="165"/>
        <end position="185"/>
    </location>
</feature>
<comment type="similarity">
    <text evidence="2">Belongs to the nematode receptor-like protein sre family.</text>
</comment>
<keyword evidence="4 6" id="KW-1133">Transmembrane helix</keyword>
<keyword evidence="8" id="KW-1185">Reference proteome</keyword>
<evidence type="ECO:0000256" key="3">
    <source>
        <dbReference type="ARBA" id="ARBA00022692"/>
    </source>
</evidence>
<dbReference type="KEGG" id="cel:CELE_T07C12.6"/>
<feature type="transmembrane region" description="Helical" evidence="6">
    <location>
        <begin position="256"/>
        <end position="276"/>
    </location>
</feature>
<dbReference type="InterPro" id="IPR004151">
    <property type="entry name" value="7TM_GPCR_serpentine_rcpt_Sre"/>
</dbReference>
<dbReference type="PANTHER" id="PTHR23128">
    <property type="entry name" value="SERPENTINE RECEPTOR, CLASS E (EPSILON)-RELATED"/>
    <property type="match status" value="1"/>
</dbReference>
<dbReference type="OMA" id="LQWHYIF"/>
<evidence type="ECO:0000256" key="2">
    <source>
        <dbReference type="ARBA" id="ARBA00006803"/>
    </source>
</evidence>
<evidence type="ECO:0000256" key="1">
    <source>
        <dbReference type="ARBA" id="ARBA00004141"/>
    </source>
</evidence>
<dbReference type="GO" id="GO:0007606">
    <property type="term" value="P:sensory perception of chemical stimulus"/>
    <property type="evidence" value="ECO:0007669"/>
    <property type="project" value="InterPro"/>
</dbReference>
<dbReference type="PANTHER" id="PTHR23128:SF135">
    <property type="entry name" value="SERPENTINE RECEPTOR, CLASS E (EPSILON)-RELATED"/>
    <property type="match status" value="1"/>
</dbReference>
<dbReference type="AGR" id="WB:WBGene00011570"/>
<proteinExistence type="inferred from homology"/>
<dbReference type="PhylomeDB" id="Q22284"/>
<dbReference type="eggNOG" id="ENOG502TH05">
    <property type="taxonomic scope" value="Eukaryota"/>
</dbReference>
<dbReference type="CTD" id="188216"/>
<dbReference type="EMBL" id="BX284605">
    <property type="protein sequence ID" value="CAA98285.1"/>
    <property type="molecule type" value="Genomic_DNA"/>
</dbReference>
<evidence type="ECO:0000256" key="4">
    <source>
        <dbReference type="ARBA" id="ARBA00022989"/>
    </source>
</evidence>
<evidence type="ECO:0000313" key="8">
    <source>
        <dbReference type="Proteomes" id="UP000001940"/>
    </source>
</evidence>
<dbReference type="PaxDb" id="6239-T07C12.6"/>
<accession>Q22284</accession>
<sequence>MILKLEKTPTDSSYFWLPVYLYNEPDIVRIIVSITELIFYFFAFYINSVCLKVYLKIQLFHYNFIILSIPMFGLWYEAIIGKMIVMLYNLKILKVIDHEIYFFALYTADTEKMLVVKSINGLEMLILSGFIQWHYIFSMLFGILAICIERIFASMLIDNYEKSTQIWIPVVLIAITQFFSITVALGNLFEIIGILAFNGFWIFTGAISVILHLVIKKINNDWQCEMESPRRKKFFTISQRFQVKENLRALRVGRRLVISVIVTVVVCGVGIIALILEVVPPFLCHFVENCIYLNPFLICTVTMYSTHAWRNEFTKYFPCCRYFGIAKKVKIATVLSIADSRKNTEIETQTYFKMLNDSWV</sequence>
<dbReference type="Pfam" id="PF03125">
    <property type="entry name" value="Sre"/>
    <property type="match status" value="1"/>
</dbReference>
<dbReference type="UCSC" id="T07C12.6">
    <property type="organism name" value="c. elegans"/>
</dbReference>
<feature type="transmembrane region" description="Helical" evidence="6">
    <location>
        <begin position="27"/>
        <end position="47"/>
    </location>
</feature>
<dbReference type="OrthoDB" id="5849192at2759"/>
<feature type="transmembrane region" description="Helical" evidence="6">
    <location>
        <begin position="191"/>
        <end position="215"/>
    </location>
</feature>
<feature type="transmembrane region" description="Helical" evidence="6">
    <location>
        <begin position="133"/>
        <end position="153"/>
    </location>
</feature>
<dbReference type="HOGENOM" id="CLU_063305_1_0_1"/>
<comment type="subcellular location">
    <subcellularLocation>
        <location evidence="1">Membrane</location>
        <topology evidence="1">Multi-pass membrane protein</topology>
    </subcellularLocation>
</comment>
<evidence type="ECO:0000313" key="7">
    <source>
        <dbReference type="EMBL" id="CAA98285.1"/>
    </source>
</evidence>
<organism evidence="7 8">
    <name type="scientific">Caenorhabditis elegans</name>
    <dbReference type="NCBI Taxonomy" id="6239"/>
    <lineage>
        <taxon>Eukaryota</taxon>
        <taxon>Metazoa</taxon>
        <taxon>Ecdysozoa</taxon>
        <taxon>Nematoda</taxon>
        <taxon>Chromadorea</taxon>
        <taxon>Rhabditida</taxon>
        <taxon>Rhabditina</taxon>
        <taxon>Rhabditomorpha</taxon>
        <taxon>Rhabditoidea</taxon>
        <taxon>Rhabditidae</taxon>
        <taxon>Peloderinae</taxon>
        <taxon>Caenorhabditis</taxon>
    </lineage>
</organism>
<name>Q22284_CAEEL</name>
<gene>
    <name evidence="7 9" type="primary">sre-28</name>
    <name evidence="7" type="ORF">CELE_T07C12.6</name>
    <name evidence="9" type="ORF">T07C12.6</name>
</gene>
<dbReference type="WormBase" id="T07C12.6">
    <property type="protein sequence ID" value="CE06388"/>
    <property type="gene ID" value="WBGene00011570"/>
    <property type="gene designation" value="sre-28"/>
</dbReference>
<dbReference type="Proteomes" id="UP000001940">
    <property type="component" value="Chromosome V"/>
</dbReference>